<reference evidence="1 2" key="1">
    <citation type="journal article" date="2015" name="Genome Biol. Evol.">
        <title>Comparative Genomics of a Bacterivorous Green Alga Reveals Evolutionary Causalities and Consequences of Phago-Mixotrophic Mode of Nutrition.</title>
        <authorList>
            <person name="Burns J.A."/>
            <person name="Paasch A."/>
            <person name="Narechania A."/>
            <person name="Kim E."/>
        </authorList>
    </citation>
    <scope>NUCLEOTIDE SEQUENCE [LARGE SCALE GENOMIC DNA]</scope>
    <source>
        <strain evidence="1 2">PLY_AMNH</strain>
    </source>
</reference>
<gene>
    <name evidence="1" type="ORF">CYMTET_47188</name>
</gene>
<sequence>MCSSWCAYFAPGGALPSTIRLRCGSLHDRPCATESRLLLRENQVTDWTPTEETRRAKLFDRLDPDFYAGIIDIRHARRVGVSKISFKMLSALVVRHYTRGSGSVRSTAVPAGDDKKAALMLVLKKP</sequence>
<evidence type="ECO:0000313" key="2">
    <source>
        <dbReference type="Proteomes" id="UP001190700"/>
    </source>
</evidence>
<organism evidence="1 2">
    <name type="scientific">Cymbomonas tetramitiformis</name>
    <dbReference type="NCBI Taxonomy" id="36881"/>
    <lineage>
        <taxon>Eukaryota</taxon>
        <taxon>Viridiplantae</taxon>
        <taxon>Chlorophyta</taxon>
        <taxon>Pyramimonadophyceae</taxon>
        <taxon>Pyramimonadales</taxon>
        <taxon>Pyramimonadaceae</taxon>
        <taxon>Cymbomonas</taxon>
    </lineage>
</organism>
<evidence type="ECO:0000313" key="1">
    <source>
        <dbReference type="EMBL" id="KAK3243155.1"/>
    </source>
</evidence>
<dbReference type="EMBL" id="LGRX02033081">
    <property type="protein sequence ID" value="KAK3243155.1"/>
    <property type="molecule type" value="Genomic_DNA"/>
</dbReference>
<proteinExistence type="predicted"/>
<keyword evidence="2" id="KW-1185">Reference proteome</keyword>
<protein>
    <submittedName>
        <fullName evidence="1">Uncharacterized protein</fullName>
    </submittedName>
</protein>
<comment type="caution">
    <text evidence="1">The sequence shown here is derived from an EMBL/GenBank/DDBJ whole genome shotgun (WGS) entry which is preliminary data.</text>
</comment>
<accession>A0AAE0BWL8</accession>
<dbReference type="AlphaFoldDB" id="A0AAE0BWL8"/>
<name>A0AAE0BWL8_9CHLO</name>
<dbReference type="Proteomes" id="UP001190700">
    <property type="component" value="Unassembled WGS sequence"/>
</dbReference>